<dbReference type="InterPro" id="IPR002711">
    <property type="entry name" value="HNH"/>
</dbReference>
<dbReference type="GO" id="GO:0003676">
    <property type="term" value="F:nucleic acid binding"/>
    <property type="evidence" value="ECO:0007669"/>
    <property type="project" value="InterPro"/>
</dbReference>
<dbReference type="InterPro" id="IPR025960">
    <property type="entry name" value="RVT_N"/>
</dbReference>
<dbReference type="AlphaFoldDB" id="A0A3S6P7Q1"/>
<evidence type="ECO:0000259" key="1">
    <source>
        <dbReference type="PROSITE" id="PS50878"/>
    </source>
</evidence>
<dbReference type="SMART" id="SM00507">
    <property type="entry name" value="HNHc"/>
    <property type="match status" value="1"/>
</dbReference>
<dbReference type="Gene3D" id="1.10.30.50">
    <property type="match status" value="1"/>
</dbReference>
<dbReference type="InterPro" id="IPR013597">
    <property type="entry name" value="Mat_intron_G2"/>
</dbReference>
<dbReference type="Pfam" id="PF13655">
    <property type="entry name" value="RVT_N"/>
    <property type="match status" value="1"/>
</dbReference>
<dbReference type="PANTHER" id="PTHR34047:SF10">
    <property type="entry name" value="GROUP II INTRON-ASSOCIATED OPEN READING FRAME"/>
    <property type="match status" value="1"/>
</dbReference>
<dbReference type="PANTHER" id="PTHR34047">
    <property type="entry name" value="NUCLEAR INTRON MATURASE 1, MITOCHONDRIAL-RELATED"/>
    <property type="match status" value="1"/>
</dbReference>
<dbReference type="CDD" id="cd00085">
    <property type="entry name" value="HNHc"/>
    <property type="match status" value="1"/>
</dbReference>
<evidence type="ECO:0000313" key="2">
    <source>
        <dbReference type="EMBL" id="ATP01504.1"/>
    </source>
</evidence>
<sequence>MEMQELQWNQIQWKNAETRVRKLQEKIFLHSKKGNLNKVHLYQKFLTQSRSARLLAVRKVTQDNRGKNTAGIDGVKSIAPGSRLALSRAKDLDLNGKADKIRRVYIPKAGTKERRPLGIPTMRDRAKQALAKFALEPEWEALFEPNSYGFRPGRGCHDAVEAILRGISQSREGKFVLDADIKKCFDRIDHAALIKRLRTWPQLEVQIHAWLKAGILDGGALSHPGMGTPQGGVISPLLCNIALHGIEKHLSQWISEIKLKDSKGRSLSRRDKVASLTTVRYADDLVILHKYQWVVESAREILNLWLSELGLELNPDKTRIGHTTNPIEGTVGFDFLGFNVRKYPVKVNHRGKLHLPEKTFIKPSKQSIKDHVDDIRTELRKCVTAEAVVAKLTPIIRGWCNYYSTVVSKEVFSKLRYILFNQLVLWAQRKHPTRGSHWIRAHYWQRGKTQLEFGHTKSGKWLGLKPHNTYGIKRHVKVKGDKSVYDGDTSYWAQRLRKLPGVSTRVSKLLKTQKGKCGLCKLNFCPGDIMEVDHVVPLSRGGKDDYTNVQLLHGHCHDQKTAAERTVGEEPLALRGARAVLK</sequence>
<dbReference type="GeneID" id="39331104"/>
<keyword evidence="2" id="KW-0496">Mitochondrion</keyword>
<dbReference type="InterPro" id="IPR043502">
    <property type="entry name" value="DNA/RNA_pol_sf"/>
</dbReference>
<protein>
    <recommendedName>
        <fullName evidence="1">Reverse transcriptase domain-containing protein</fullName>
    </recommendedName>
</protein>
<dbReference type="InterPro" id="IPR051083">
    <property type="entry name" value="GrpII_Intron_Splice-Mob/Def"/>
</dbReference>
<geneLocation type="mitochondrion" evidence="2"/>
<dbReference type="Pfam" id="PF01844">
    <property type="entry name" value="HNH"/>
    <property type="match status" value="1"/>
</dbReference>
<dbReference type="Pfam" id="PF08388">
    <property type="entry name" value="GIIM"/>
    <property type="match status" value="1"/>
</dbReference>
<dbReference type="PROSITE" id="PS50878">
    <property type="entry name" value="RT_POL"/>
    <property type="match status" value="1"/>
</dbReference>
<dbReference type="InterPro" id="IPR000477">
    <property type="entry name" value="RT_dom"/>
</dbReference>
<proteinExistence type="predicted"/>
<accession>A0A3S6P7Q1</accession>
<dbReference type="EMBL" id="KY626327">
    <property type="protein sequence ID" value="ATP01504.1"/>
    <property type="molecule type" value="Genomic_DNA"/>
</dbReference>
<dbReference type="SUPFAM" id="SSF56672">
    <property type="entry name" value="DNA/RNA polymerases"/>
    <property type="match status" value="1"/>
</dbReference>
<gene>
    <name evidence="2" type="primary">orf582</name>
</gene>
<dbReference type="InterPro" id="IPR030931">
    <property type="entry name" value="Group_II_RT_mat"/>
</dbReference>
<dbReference type="NCBIfam" id="TIGR04416">
    <property type="entry name" value="group_II_RT_mat"/>
    <property type="match status" value="1"/>
</dbReference>
<dbReference type="InterPro" id="IPR003615">
    <property type="entry name" value="HNH_nuc"/>
</dbReference>
<name>A0A3S6P7Q1_ULVCO</name>
<dbReference type="GO" id="GO:0004519">
    <property type="term" value="F:endonuclease activity"/>
    <property type="evidence" value="ECO:0007669"/>
    <property type="project" value="InterPro"/>
</dbReference>
<dbReference type="Pfam" id="PF00078">
    <property type="entry name" value="RVT_1"/>
    <property type="match status" value="1"/>
</dbReference>
<dbReference type="GO" id="GO:0008270">
    <property type="term" value="F:zinc ion binding"/>
    <property type="evidence" value="ECO:0007669"/>
    <property type="project" value="InterPro"/>
</dbReference>
<feature type="domain" description="Reverse transcriptase" evidence="1">
    <location>
        <begin position="87"/>
        <end position="340"/>
    </location>
</feature>
<organism evidence="2">
    <name type="scientific">Ulva compressa</name>
    <name type="common">Green alga</name>
    <name type="synonym">Enteromorpha compressa</name>
    <dbReference type="NCBI Taxonomy" id="63659"/>
    <lineage>
        <taxon>Eukaryota</taxon>
        <taxon>Viridiplantae</taxon>
        <taxon>Chlorophyta</taxon>
        <taxon>core chlorophytes</taxon>
        <taxon>Ulvophyceae</taxon>
        <taxon>OUU clade</taxon>
        <taxon>Ulvales</taxon>
        <taxon>Ulvaceae</taxon>
        <taxon>Ulva</taxon>
    </lineage>
</organism>
<reference evidence="2" key="1">
    <citation type="submission" date="2017-02" db="EMBL/GenBank/DDBJ databases">
        <title>The complete mitochondrial genome sequence of the green macroalga Ulva compressa.</title>
        <authorList>
            <person name="Liu F."/>
        </authorList>
    </citation>
    <scope>NUCLEOTIDE SEQUENCE</scope>
</reference>
<dbReference type="RefSeq" id="YP_009560633.1">
    <property type="nucleotide sequence ID" value="NC_041082.1"/>
</dbReference>
<dbReference type="CDD" id="cd01651">
    <property type="entry name" value="RT_G2_intron"/>
    <property type="match status" value="1"/>
</dbReference>